<dbReference type="Proteomes" id="UP000199595">
    <property type="component" value="Unassembled WGS sequence"/>
</dbReference>
<gene>
    <name evidence="2" type="ORF">SAMN05444411_1035</name>
</gene>
<reference evidence="2 3" key="1">
    <citation type="submission" date="2016-10" db="EMBL/GenBank/DDBJ databases">
        <authorList>
            <person name="de Groot N.N."/>
        </authorList>
    </citation>
    <scope>NUCLEOTIDE SEQUENCE [LARGE SCALE GENOMIC DNA]</scope>
    <source>
        <strain evidence="2 3">DSM 24956</strain>
    </source>
</reference>
<dbReference type="OrthoDB" id="945117at2"/>
<protein>
    <recommendedName>
        <fullName evidence="4">Outer membrane protein beta-barrel domain-containing protein</fullName>
    </recommendedName>
</protein>
<organism evidence="2 3">
    <name type="scientific">Lutibacter oricola</name>
    <dbReference type="NCBI Taxonomy" id="762486"/>
    <lineage>
        <taxon>Bacteria</taxon>
        <taxon>Pseudomonadati</taxon>
        <taxon>Bacteroidota</taxon>
        <taxon>Flavobacteriia</taxon>
        <taxon>Flavobacteriales</taxon>
        <taxon>Flavobacteriaceae</taxon>
        <taxon>Lutibacter</taxon>
    </lineage>
</organism>
<dbReference type="Gene3D" id="2.40.160.20">
    <property type="match status" value="1"/>
</dbReference>
<feature type="signal peptide" evidence="1">
    <location>
        <begin position="1"/>
        <end position="20"/>
    </location>
</feature>
<proteinExistence type="predicted"/>
<evidence type="ECO:0000313" key="3">
    <source>
        <dbReference type="Proteomes" id="UP000199595"/>
    </source>
</evidence>
<evidence type="ECO:0008006" key="4">
    <source>
        <dbReference type="Google" id="ProtNLM"/>
    </source>
</evidence>
<dbReference type="SUPFAM" id="SSF56925">
    <property type="entry name" value="OMPA-like"/>
    <property type="match status" value="1"/>
</dbReference>
<evidence type="ECO:0000313" key="2">
    <source>
        <dbReference type="EMBL" id="SDX06478.1"/>
    </source>
</evidence>
<keyword evidence="3" id="KW-1185">Reference proteome</keyword>
<name>A0A1H2YNT9_9FLAO</name>
<dbReference type="AlphaFoldDB" id="A0A1H2YNT9"/>
<dbReference type="STRING" id="762486.SAMN05444411_1035"/>
<evidence type="ECO:0000256" key="1">
    <source>
        <dbReference type="SAM" id="SignalP"/>
    </source>
</evidence>
<feature type="chain" id="PRO_5011513049" description="Outer membrane protein beta-barrel domain-containing protein" evidence="1">
    <location>
        <begin position="21"/>
        <end position="172"/>
    </location>
</feature>
<accession>A0A1H2YNT9</accession>
<dbReference type="RefSeq" id="WP_090121980.1">
    <property type="nucleotide sequence ID" value="NZ_FNNJ01000003.1"/>
</dbReference>
<sequence>MKKTILLACVLFFICITVNSQITKGNWILGGDAIIKGYKFENSEKYRYYAEFFPKVGYFVSDKLVVGGEVGLYKAENSFLYTSFVPFSRYYLLDSDKNINPFFEGGFGVKHFKYRGDEGVLTEVMYYFKAGTSIFFTNSAALNITLNYKRDSFQFHKEISVAFGVQIHLEKK</sequence>
<keyword evidence="1" id="KW-0732">Signal</keyword>
<dbReference type="InterPro" id="IPR011250">
    <property type="entry name" value="OMP/PagP_B-barrel"/>
</dbReference>
<dbReference type="EMBL" id="FNNJ01000003">
    <property type="protein sequence ID" value="SDX06478.1"/>
    <property type="molecule type" value="Genomic_DNA"/>
</dbReference>